<accession>A0A7K0DAZ9</accession>
<organism evidence="2 3">
    <name type="scientific">Nocardia macrotermitis</name>
    <dbReference type="NCBI Taxonomy" id="2585198"/>
    <lineage>
        <taxon>Bacteria</taxon>
        <taxon>Bacillati</taxon>
        <taxon>Actinomycetota</taxon>
        <taxon>Actinomycetes</taxon>
        <taxon>Mycobacteriales</taxon>
        <taxon>Nocardiaceae</taxon>
        <taxon>Nocardia</taxon>
    </lineage>
</organism>
<name>A0A7K0DAZ9_9NOCA</name>
<evidence type="ECO:0000313" key="3">
    <source>
        <dbReference type="Proteomes" id="UP000438448"/>
    </source>
</evidence>
<protein>
    <submittedName>
        <fullName evidence="2">Uncharacterized protein</fullName>
    </submittedName>
</protein>
<comment type="caution">
    <text evidence="2">The sequence shown here is derived from an EMBL/GenBank/DDBJ whole genome shotgun (WGS) entry which is preliminary data.</text>
</comment>
<sequence length="48" mass="5105">MGRNSLIDFSGGRSGDYTADPERLHTHRAGNTIRFTPIESADAPTGSA</sequence>
<evidence type="ECO:0000313" key="2">
    <source>
        <dbReference type="EMBL" id="MQY22858.1"/>
    </source>
</evidence>
<dbReference type="EMBL" id="WEGK01000015">
    <property type="protein sequence ID" value="MQY22858.1"/>
    <property type="molecule type" value="Genomic_DNA"/>
</dbReference>
<evidence type="ECO:0000256" key="1">
    <source>
        <dbReference type="SAM" id="MobiDB-lite"/>
    </source>
</evidence>
<proteinExistence type="predicted"/>
<reference evidence="2 3" key="1">
    <citation type="submission" date="2019-10" db="EMBL/GenBank/DDBJ databases">
        <title>Nocardia macrotermitis sp. nov. and Nocardia aurantia sp. nov., isolated from the gut of fungus growing-termite Macrotermes natalensis.</title>
        <authorList>
            <person name="Benndorf R."/>
            <person name="Schwitalla J."/>
            <person name="Martin K."/>
            <person name="De Beer W."/>
            <person name="Kaster A.-K."/>
            <person name="Vollmers J."/>
            <person name="Poulsen M."/>
            <person name="Beemelmanns C."/>
        </authorList>
    </citation>
    <scope>NUCLEOTIDE SEQUENCE [LARGE SCALE GENOMIC DNA]</scope>
    <source>
        <strain evidence="2 3">RB20</strain>
    </source>
</reference>
<dbReference type="AlphaFoldDB" id="A0A7K0DAZ9"/>
<keyword evidence="3" id="KW-1185">Reference proteome</keyword>
<dbReference type="Proteomes" id="UP000438448">
    <property type="component" value="Unassembled WGS sequence"/>
</dbReference>
<feature type="region of interest" description="Disordered" evidence="1">
    <location>
        <begin position="1"/>
        <end position="30"/>
    </location>
</feature>
<gene>
    <name evidence="2" type="ORF">NRB20_59810</name>
</gene>